<dbReference type="GeneID" id="80534871"/>
<keyword evidence="2" id="KW-1185">Reference proteome</keyword>
<evidence type="ECO:0000313" key="1">
    <source>
        <dbReference type="EMBL" id="AFK83981.1"/>
    </source>
</evidence>
<evidence type="ECO:0000313" key="2">
    <source>
        <dbReference type="Proteomes" id="UP000103899"/>
    </source>
</evidence>
<dbReference type="KEGG" id="vg:80534871"/>
<accession>I3VQD7</accession>
<dbReference type="EMBL" id="JQ805139">
    <property type="protein sequence ID" value="AFK83981.1"/>
    <property type="molecule type" value="Genomic_DNA"/>
</dbReference>
<protein>
    <submittedName>
        <fullName evidence="1">B149.2</fullName>
    </submittedName>
</protein>
<reference evidence="1 2" key="1">
    <citation type="journal article" date="2012" name="J. Virol.">
        <title>A Novel Bat Herpesvirus Encodes Homologues of Major Histocompatibility Complex Classes I and II, C-Type Lectin, and a Unique Family of Immune-Related Genes.</title>
        <authorList>
            <person name="Zhang H."/>
            <person name="Todd S."/>
            <person name="Tachedjian M."/>
            <person name="Barr J.A."/>
            <person name="Luo M."/>
            <person name="Yu M."/>
            <person name="Marsh G.A."/>
            <person name="Crameri G."/>
            <person name="Wang L.F."/>
        </authorList>
    </citation>
    <scope>NUCLEOTIDE SEQUENCE [LARGE SCALE GENOMIC DNA]</scope>
    <source>
        <strain evidence="1">B7D8</strain>
    </source>
</reference>
<organism evidence="1 2">
    <name type="scientific">miniopterid betaherpesvirus 1</name>
    <dbReference type="NCBI Taxonomy" id="3070189"/>
    <lineage>
        <taxon>Viruses</taxon>
        <taxon>Duplodnaviria</taxon>
        <taxon>Heunggongvirae</taxon>
        <taxon>Peploviricota</taxon>
        <taxon>Herviviricetes</taxon>
        <taxon>Herpesvirales</taxon>
        <taxon>Orthoherpesviridae</taxon>
        <taxon>Betaherpesvirinae</taxon>
        <taxon>Quwivirus</taxon>
        <taxon>Quwivirus miniopteridbeta1</taxon>
    </lineage>
</organism>
<proteinExistence type="predicted"/>
<sequence length="106" mass="12092">MFNRVGLYIFLIYIGRLNEDCGFIYGLQYLDRNMVSTRYDKKSCGWCVTVSNDNAVLSDVFALNNMHGPCDIAETTFSGARSTHVSIARGLNYSVIFNVNLFFFMF</sequence>
<dbReference type="Proteomes" id="UP000103899">
    <property type="component" value="Segment"/>
</dbReference>
<name>I3VQD7_9BETA</name>
<dbReference type="RefSeq" id="YP_010797168.1">
    <property type="nucleotide sequence ID" value="NC_076129.1"/>
</dbReference>